<dbReference type="EMBL" id="QWIR01000112">
    <property type="protein sequence ID" value="RMY86394.1"/>
    <property type="molecule type" value="Genomic_DNA"/>
</dbReference>
<sequence length="422" mass="45293">MMDSSRASSVYSTDSSRKPTYLDYRSGGEPYSRSASFRAAKEYAESLSGSRRGRGEGQTGARRETGESSVGTGRDTEHSMRARGDTGGSSSASTASYTPSRGVPEIAVPSDPTARPPVYAPAAPSSRQSSRQSSRPSFMNYQAPPSAVKPEPPVVAQEQTTPEPPQRKTVPKAGLLLVITAGRIHGQTKKHLEIMLKKRLYTGVAVVGLQEHEAAIKQFKMDIWGLIGKLGREMGAQAHFFPDLAEESILRAVAAAVEGNDLGAVLCNVDYPGSAEKDLTLMERAEMLQSWQSSVGFLHSVAKPTMPLLLPGSSTTADPGLTFLLTETGASNPATVLSRAACEALFRELQTRYAEQGMTVEHADRILIPEPEPAPEKPPANGLPPLQTNGFAQQPLDEPEFTAGESPTKLWNMWALAQEIGD</sequence>
<feature type="compositionally biased region" description="Basic and acidic residues" evidence="1">
    <location>
        <begin position="74"/>
        <end position="84"/>
    </location>
</feature>
<feature type="region of interest" description="Disordered" evidence="1">
    <location>
        <begin position="369"/>
        <end position="407"/>
    </location>
</feature>
<feature type="compositionally biased region" description="Polar residues" evidence="1">
    <location>
        <begin position="1"/>
        <end position="14"/>
    </location>
</feature>
<name>A0A3M7FDM3_HORWE</name>
<evidence type="ECO:0000313" key="2">
    <source>
        <dbReference type="EMBL" id="RMY86394.1"/>
    </source>
</evidence>
<feature type="compositionally biased region" description="Low complexity" evidence="1">
    <location>
        <begin position="120"/>
        <end position="137"/>
    </location>
</feature>
<dbReference type="AlphaFoldDB" id="A0A3M7FDM3"/>
<organism evidence="2 3">
    <name type="scientific">Hortaea werneckii</name>
    <name type="common">Black yeast</name>
    <name type="synonym">Cladosporium werneckii</name>
    <dbReference type="NCBI Taxonomy" id="91943"/>
    <lineage>
        <taxon>Eukaryota</taxon>
        <taxon>Fungi</taxon>
        <taxon>Dikarya</taxon>
        <taxon>Ascomycota</taxon>
        <taxon>Pezizomycotina</taxon>
        <taxon>Dothideomycetes</taxon>
        <taxon>Dothideomycetidae</taxon>
        <taxon>Mycosphaerellales</taxon>
        <taxon>Teratosphaeriaceae</taxon>
        <taxon>Hortaea</taxon>
    </lineage>
</organism>
<gene>
    <name evidence="2" type="ORF">D0861_05954</name>
</gene>
<protein>
    <submittedName>
        <fullName evidence="2">Uncharacterized protein</fullName>
    </submittedName>
</protein>
<accession>A0A3M7FDM3</accession>
<reference evidence="2 3" key="1">
    <citation type="journal article" date="2018" name="BMC Genomics">
        <title>Genomic evidence for intraspecific hybridization in a clonal and extremely halotolerant yeast.</title>
        <authorList>
            <person name="Gostincar C."/>
            <person name="Stajich J.E."/>
            <person name="Zupancic J."/>
            <person name="Zalar P."/>
            <person name="Gunde-Cimerman N."/>
        </authorList>
    </citation>
    <scope>NUCLEOTIDE SEQUENCE [LARGE SCALE GENOMIC DNA]</scope>
    <source>
        <strain evidence="2 3">EXF-2788</strain>
    </source>
</reference>
<feature type="compositionally biased region" description="Pro residues" evidence="1">
    <location>
        <begin position="370"/>
        <end position="382"/>
    </location>
</feature>
<evidence type="ECO:0000313" key="3">
    <source>
        <dbReference type="Proteomes" id="UP000268823"/>
    </source>
</evidence>
<feature type="region of interest" description="Disordered" evidence="1">
    <location>
        <begin position="1"/>
        <end position="168"/>
    </location>
</feature>
<feature type="compositionally biased region" description="Low complexity" evidence="1">
    <location>
        <begin position="88"/>
        <end position="101"/>
    </location>
</feature>
<evidence type="ECO:0000256" key="1">
    <source>
        <dbReference type="SAM" id="MobiDB-lite"/>
    </source>
</evidence>
<dbReference type="OrthoDB" id="3891008at2759"/>
<comment type="caution">
    <text evidence="2">The sequence shown here is derived from an EMBL/GenBank/DDBJ whole genome shotgun (WGS) entry which is preliminary data.</text>
</comment>
<proteinExistence type="predicted"/>
<dbReference type="Proteomes" id="UP000268823">
    <property type="component" value="Unassembled WGS sequence"/>
</dbReference>